<dbReference type="RefSeq" id="WP_281843656.1">
    <property type="nucleotide sequence ID" value="NZ_BROH01000013.1"/>
</dbReference>
<sequence>MELEFSHVFDAPPAKLWPVLLDPGKVAQCVPGMQSVEVISDTEYTARIKVKIAFISAAFTLRVVIAEARAPDYMRVEVTGDDTSVASAVRAVSEVFATPEGTDRTALRVVAKATVMGRLGALGLNPMRTKAERMWEQFCRDFADVLAGRTVAAGRAPDVVAPAVQTATNAQAAPRPARRKGFLGWFAGRAGADRIRVELERQGTRVVIDCPVSQADQCFAWLDRHFAPDQGG</sequence>
<evidence type="ECO:0008006" key="3">
    <source>
        <dbReference type="Google" id="ProtNLM"/>
    </source>
</evidence>
<evidence type="ECO:0000313" key="1">
    <source>
        <dbReference type="EMBL" id="GKY89632.1"/>
    </source>
</evidence>
<name>A0ABQ5LZN5_9RHOB</name>
<dbReference type="PANTHER" id="PTHR38588:SF1">
    <property type="entry name" value="BLL0334 PROTEIN"/>
    <property type="match status" value="1"/>
</dbReference>
<dbReference type="SUPFAM" id="SSF55961">
    <property type="entry name" value="Bet v1-like"/>
    <property type="match status" value="1"/>
</dbReference>
<reference evidence="1" key="1">
    <citation type="journal article" date="2023" name="Int. J. Syst. Evol. Microbiol.">
        <title>Sinisalibacter aestuarii sp. nov., isolated from estuarine sediment of the Arakawa River.</title>
        <authorList>
            <person name="Arafat S.T."/>
            <person name="Hirano S."/>
            <person name="Sato A."/>
            <person name="Takeuchi K."/>
            <person name="Yasuda T."/>
            <person name="Terahara T."/>
            <person name="Hamada M."/>
            <person name="Kobayashi T."/>
        </authorList>
    </citation>
    <scope>NUCLEOTIDE SEQUENCE</scope>
    <source>
        <strain evidence="1">B-399</strain>
    </source>
</reference>
<dbReference type="EMBL" id="BROH01000013">
    <property type="protein sequence ID" value="GKY89632.1"/>
    <property type="molecule type" value="Genomic_DNA"/>
</dbReference>
<keyword evidence="2" id="KW-1185">Reference proteome</keyword>
<dbReference type="InterPro" id="IPR010419">
    <property type="entry name" value="CO_DH_gsu"/>
</dbReference>
<gene>
    <name evidence="1" type="ORF">STA1M1_35010</name>
</gene>
<organism evidence="1 2">
    <name type="scientific">Sinisalibacter aestuarii</name>
    <dbReference type="NCBI Taxonomy" id="2949426"/>
    <lineage>
        <taxon>Bacteria</taxon>
        <taxon>Pseudomonadati</taxon>
        <taxon>Pseudomonadota</taxon>
        <taxon>Alphaproteobacteria</taxon>
        <taxon>Rhodobacterales</taxon>
        <taxon>Roseobacteraceae</taxon>
        <taxon>Sinisalibacter</taxon>
    </lineage>
</organism>
<dbReference type="Pfam" id="PF06240">
    <property type="entry name" value="COXG"/>
    <property type="match status" value="1"/>
</dbReference>
<dbReference type="Proteomes" id="UP001144205">
    <property type="component" value="Unassembled WGS sequence"/>
</dbReference>
<protein>
    <recommendedName>
        <fullName evidence="3">Carbon monoxide dehydrogenase</fullName>
    </recommendedName>
</protein>
<dbReference type="InterPro" id="IPR023393">
    <property type="entry name" value="START-like_dom_sf"/>
</dbReference>
<dbReference type="Gene3D" id="3.30.530.20">
    <property type="match status" value="1"/>
</dbReference>
<dbReference type="PANTHER" id="PTHR38588">
    <property type="entry name" value="BLL0334 PROTEIN"/>
    <property type="match status" value="1"/>
</dbReference>
<comment type="caution">
    <text evidence="1">The sequence shown here is derived from an EMBL/GenBank/DDBJ whole genome shotgun (WGS) entry which is preliminary data.</text>
</comment>
<accession>A0ABQ5LZN5</accession>
<proteinExistence type="predicted"/>
<evidence type="ECO:0000313" key="2">
    <source>
        <dbReference type="Proteomes" id="UP001144205"/>
    </source>
</evidence>